<dbReference type="SMART" id="SM00672">
    <property type="entry name" value="CAP10"/>
    <property type="match status" value="1"/>
</dbReference>
<feature type="domain" description="Glycosyl transferase CAP10" evidence="2">
    <location>
        <begin position="169"/>
        <end position="414"/>
    </location>
</feature>
<dbReference type="Proteomes" id="UP000091857">
    <property type="component" value="Chromosome 5"/>
</dbReference>
<keyword evidence="4" id="KW-1185">Reference proteome</keyword>
<dbReference type="EMBL" id="CM004391">
    <property type="protein sequence ID" value="OAY49194.1"/>
    <property type="molecule type" value="Genomic_DNA"/>
</dbReference>
<keyword evidence="1" id="KW-0472">Membrane</keyword>
<dbReference type="PANTHER" id="PTHR12203">
    <property type="entry name" value="KDEL LYS-ASP-GLU-LEU CONTAINING - RELATED"/>
    <property type="match status" value="1"/>
</dbReference>
<dbReference type="OrthoDB" id="202415at2759"/>
<organism evidence="3 4">
    <name type="scientific">Manihot esculenta</name>
    <name type="common">Cassava</name>
    <name type="synonym">Jatropha manihot</name>
    <dbReference type="NCBI Taxonomy" id="3983"/>
    <lineage>
        <taxon>Eukaryota</taxon>
        <taxon>Viridiplantae</taxon>
        <taxon>Streptophyta</taxon>
        <taxon>Embryophyta</taxon>
        <taxon>Tracheophyta</taxon>
        <taxon>Spermatophyta</taxon>
        <taxon>Magnoliopsida</taxon>
        <taxon>eudicotyledons</taxon>
        <taxon>Gunneridae</taxon>
        <taxon>Pentapetalae</taxon>
        <taxon>rosids</taxon>
        <taxon>fabids</taxon>
        <taxon>Malpighiales</taxon>
        <taxon>Euphorbiaceae</taxon>
        <taxon>Crotonoideae</taxon>
        <taxon>Manihoteae</taxon>
        <taxon>Manihot</taxon>
    </lineage>
</organism>
<keyword evidence="1" id="KW-0812">Transmembrane</keyword>
<sequence length="496" mass="58184">MAGSLSSLHGEQLHAHLPTARRVLKRWTSATSLLFFTFLLFGAFVYIIDNLFANFLITKRLENSFSLNYSGERETTTCNCNHYPTALETYESSDAACPEYFRWIHDDLRPWKSTGITKDMVERAKEFASFRLIIIKGKAYVERYKKSFQTRDLFTIWGILQLLRLYPGKLPDLDVMFWCGDKPKVLKHDHATSPPALFQYCGRQDSLGIIFPDWSFWGWGELSIEPWKNMLARLIESNKKIKWKSRVPYAYWKGNPAVSTNREELMMCNVSDKHEWNARLYSQNWFKEKMQGFKDSKLEDQCTHRYKIYVEGRGWSVSNKYILSCDSMTLLIKPRYYDFYMRSMVPMQHYWPISSKNKCRDIKFAVEWGNSHPDKAQAIGKAGSRFIQENLKMENIYAYMYHSLREYANLLKFKPEIPEGRAEICPELIASQEGGLWRKFMLGSMVKSPSNTLPCTMPSPLDPSALKALFERNENITTQVTMWEQEYWENLPPDHH</sequence>
<dbReference type="InterPro" id="IPR006598">
    <property type="entry name" value="CAP10"/>
</dbReference>
<accession>A0A2C9VT10</accession>
<evidence type="ECO:0000256" key="1">
    <source>
        <dbReference type="SAM" id="Phobius"/>
    </source>
</evidence>
<reference evidence="4" key="1">
    <citation type="journal article" date="2016" name="Nat. Biotechnol.">
        <title>Sequencing wild and cultivated cassava and related species reveals extensive interspecific hybridization and genetic diversity.</title>
        <authorList>
            <person name="Bredeson J.V."/>
            <person name="Lyons J.B."/>
            <person name="Prochnik S.E."/>
            <person name="Wu G.A."/>
            <person name="Ha C.M."/>
            <person name="Edsinger-Gonzales E."/>
            <person name="Grimwood J."/>
            <person name="Schmutz J."/>
            <person name="Rabbi I.Y."/>
            <person name="Egesi C."/>
            <person name="Nauluvula P."/>
            <person name="Lebot V."/>
            <person name="Ndunguru J."/>
            <person name="Mkamilo G."/>
            <person name="Bart R.S."/>
            <person name="Setter T.L."/>
            <person name="Gleadow R.M."/>
            <person name="Kulakow P."/>
            <person name="Ferguson M.E."/>
            <person name="Rounsley S."/>
            <person name="Rokhsar D.S."/>
        </authorList>
    </citation>
    <scope>NUCLEOTIDE SEQUENCE [LARGE SCALE GENOMIC DNA]</scope>
    <source>
        <strain evidence="4">cv. AM560-2</strain>
    </source>
</reference>
<dbReference type="InterPro" id="IPR051091">
    <property type="entry name" value="O-Glucosyltr/Glycosyltrsf_90"/>
</dbReference>
<feature type="transmembrane region" description="Helical" evidence="1">
    <location>
        <begin position="33"/>
        <end position="57"/>
    </location>
</feature>
<evidence type="ECO:0000259" key="2">
    <source>
        <dbReference type="SMART" id="SM00672"/>
    </source>
</evidence>
<dbReference type="Pfam" id="PF05686">
    <property type="entry name" value="Glyco_transf_90"/>
    <property type="match status" value="1"/>
</dbReference>
<proteinExistence type="predicted"/>
<comment type="caution">
    <text evidence="3">The sequence shown here is derived from an EMBL/GenBank/DDBJ whole genome shotgun (WGS) entry which is preliminary data.</text>
</comment>
<keyword evidence="1" id="KW-1133">Transmembrane helix</keyword>
<evidence type="ECO:0000313" key="4">
    <source>
        <dbReference type="Proteomes" id="UP000091857"/>
    </source>
</evidence>
<dbReference type="PANTHER" id="PTHR12203:SF74">
    <property type="entry name" value="GLYCOSYLTRANSFERASE"/>
    <property type="match status" value="1"/>
</dbReference>
<dbReference type="AlphaFoldDB" id="A0A2C9VT10"/>
<protein>
    <recommendedName>
        <fullName evidence="2">Glycosyl transferase CAP10 domain-containing protein</fullName>
    </recommendedName>
</protein>
<name>A0A2C9VT10_MANES</name>
<dbReference type="Gramene" id="Manes.05G036800.1.v8.1">
    <property type="protein sequence ID" value="Manes.05G036800.1.v8.1.CDS"/>
    <property type="gene ID" value="Manes.05G036800.v8.1"/>
</dbReference>
<gene>
    <name evidence="3" type="ORF">MANES_05G036800v8</name>
</gene>
<evidence type="ECO:0000313" key="3">
    <source>
        <dbReference type="EMBL" id="OAY49194.1"/>
    </source>
</evidence>